<accession>A0ABQ9EFA6</accession>
<reference evidence="1 2" key="1">
    <citation type="submission" date="2022-12" db="EMBL/GenBank/DDBJ databases">
        <title>Chromosome-level genome of Tegillarca granosa.</title>
        <authorList>
            <person name="Kim J."/>
        </authorList>
    </citation>
    <scope>NUCLEOTIDE SEQUENCE [LARGE SCALE GENOMIC DNA]</scope>
    <source>
        <strain evidence="1">Teg-2019</strain>
        <tissue evidence="1">Adductor muscle</tissue>
    </source>
</reference>
<proteinExistence type="predicted"/>
<dbReference type="SUPFAM" id="SSF53098">
    <property type="entry name" value="Ribonuclease H-like"/>
    <property type="match status" value="1"/>
</dbReference>
<gene>
    <name evidence="1" type="ORF">KUTeg_017565</name>
</gene>
<name>A0ABQ9EFA6_TEGGR</name>
<comment type="caution">
    <text evidence="1">The sequence shown here is derived from an EMBL/GenBank/DDBJ whole genome shotgun (WGS) entry which is preliminary data.</text>
</comment>
<organism evidence="1 2">
    <name type="scientific">Tegillarca granosa</name>
    <name type="common">Malaysian cockle</name>
    <name type="synonym">Anadara granosa</name>
    <dbReference type="NCBI Taxonomy" id="220873"/>
    <lineage>
        <taxon>Eukaryota</taxon>
        <taxon>Metazoa</taxon>
        <taxon>Spiralia</taxon>
        <taxon>Lophotrochozoa</taxon>
        <taxon>Mollusca</taxon>
        <taxon>Bivalvia</taxon>
        <taxon>Autobranchia</taxon>
        <taxon>Pteriomorphia</taxon>
        <taxon>Arcoida</taxon>
        <taxon>Arcoidea</taxon>
        <taxon>Arcidae</taxon>
        <taxon>Tegillarca</taxon>
    </lineage>
</organism>
<keyword evidence="2" id="KW-1185">Reference proteome</keyword>
<sequence>MTDNQWQVIEGLIPVLKPLYMATRVMCSEEYPTLSGACPIIFSIIYHHMKADNSDIPAVRKFKSFLIDDVKERFGLTDDRLDETCRGLLMCATFLDPRYRSLPFLSVEKTADCCRKC</sequence>
<evidence type="ECO:0000313" key="1">
    <source>
        <dbReference type="EMBL" id="KAJ8303982.1"/>
    </source>
</evidence>
<protein>
    <submittedName>
        <fullName evidence="1">Uncharacterized protein</fullName>
    </submittedName>
</protein>
<dbReference type="InterPro" id="IPR012337">
    <property type="entry name" value="RNaseH-like_sf"/>
</dbReference>
<dbReference type="EMBL" id="JARBDR010000903">
    <property type="protein sequence ID" value="KAJ8303982.1"/>
    <property type="molecule type" value="Genomic_DNA"/>
</dbReference>
<dbReference type="Proteomes" id="UP001217089">
    <property type="component" value="Unassembled WGS sequence"/>
</dbReference>
<evidence type="ECO:0000313" key="2">
    <source>
        <dbReference type="Proteomes" id="UP001217089"/>
    </source>
</evidence>